<comment type="function">
    <text evidence="5">Acetyltransferase implicated in the O-acetylation of Nod factors.</text>
</comment>
<dbReference type="GO" id="GO:0016407">
    <property type="term" value="F:acetyltransferase activity"/>
    <property type="evidence" value="ECO:0007669"/>
    <property type="project" value="InterPro"/>
</dbReference>
<dbReference type="InterPro" id="IPR018357">
    <property type="entry name" value="Hexapep_transf_CS"/>
</dbReference>
<dbReference type="PANTHER" id="PTHR23416">
    <property type="entry name" value="SIALIC ACID SYNTHASE-RELATED"/>
    <property type="match status" value="1"/>
</dbReference>
<reference evidence="8 9" key="1">
    <citation type="submission" date="2018-06" db="EMBL/GenBank/DDBJ databases">
        <title>Echinicola strongylocentroti sp. nov., isolated from a sea urchin Strongylocentrotus intermedius.</title>
        <authorList>
            <person name="Bae S.S."/>
        </authorList>
    </citation>
    <scope>NUCLEOTIDE SEQUENCE [LARGE SCALE GENOMIC DNA]</scope>
    <source>
        <strain evidence="8 9">MEBiC08714</strain>
    </source>
</reference>
<dbReference type="PROSITE" id="PS00101">
    <property type="entry name" value="HEXAPEP_TRANSFERASES"/>
    <property type="match status" value="1"/>
</dbReference>
<feature type="domain" description="Maltose/galactoside acetyltransferase" evidence="7">
    <location>
        <begin position="5"/>
        <end position="58"/>
    </location>
</feature>
<keyword evidence="2 8" id="KW-0808">Transferase</keyword>
<comment type="similarity">
    <text evidence="1">Belongs to the transferase hexapeptide repeat family.</text>
</comment>
<dbReference type="Pfam" id="PF00132">
    <property type="entry name" value="Hexapep"/>
    <property type="match status" value="1"/>
</dbReference>
<dbReference type="Pfam" id="PF12464">
    <property type="entry name" value="Mac"/>
    <property type="match status" value="1"/>
</dbReference>
<dbReference type="RefSeq" id="WP_112786005.1">
    <property type="nucleotide sequence ID" value="NZ_CP030041.1"/>
</dbReference>
<evidence type="ECO:0000256" key="5">
    <source>
        <dbReference type="ARBA" id="ARBA00055587"/>
    </source>
</evidence>
<accession>A0A2Z4IQQ0</accession>
<evidence type="ECO:0000256" key="3">
    <source>
        <dbReference type="ARBA" id="ARBA00022737"/>
    </source>
</evidence>
<evidence type="ECO:0000256" key="1">
    <source>
        <dbReference type="ARBA" id="ARBA00007274"/>
    </source>
</evidence>
<dbReference type="SMART" id="SM01266">
    <property type="entry name" value="Mac"/>
    <property type="match status" value="1"/>
</dbReference>
<dbReference type="CDD" id="cd03357">
    <property type="entry name" value="LbH_MAT_GAT"/>
    <property type="match status" value="1"/>
</dbReference>
<organism evidence="8 9">
    <name type="scientific">Echinicola strongylocentroti</name>
    <dbReference type="NCBI Taxonomy" id="1795355"/>
    <lineage>
        <taxon>Bacteria</taxon>
        <taxon>Pseudomonadati</taxon>
        <taxon>Bacteroidota</taxon>
        <taxon>Cytophagia</taxon>
        <taxon>Cytophagales</taxon>
        <taxon>Cyclobacteriaceae</taxon>
        <taxon>Echinicola</taxon>
    </lineage>
</organism>
<dbReference type="GO" id="GO:0008374">
    <property type="term" value="F:O-acyltransferase activity"/>
    <property type="evidence" value="ECO:0007669"/>
    <property type="project" value="TreeGrafter"/>
</dbReference>
<keyword evidence="3" id="KW-0677">Repeat</keyword>
<dbReference type="EMBL" id="CP030041">
    <property type="protein sequence ID" value="AWW32633.1"/>
    <property type="molecule type" value="Genomic_DNA"/>
</dbReference>
<proteinExistence type="inferred from homology"/>
<evidence type="ECO:0000256" key="2">
    <source>
        <dbReference type="ARBA" id="ARBA00022679"/>
    </source>
</evidence>
<name>A0A2Z4IQQ0_9BACT</name>
<sequence>MKTEMEKMMAGEPYDAHCEQMIAIRKNVKRILHKLNVTEYYTDNFQDTINELCPNSAKNLHLEPPFHCDYGQNIHAGDGVFINFDAVILDGAKVTIGRKTLLAPGVHIYTARHPLQVEERREWEDCRPVTIGEECWIGGHVTICPGVTIGDRAVIGAGAVVTKDIPADTLAVGNPAKVIRKLNEKDRKTTFNT</sequence>
<dbReference type="KEGG" id="est:DN752_22160"/>
<keyword evidence="4" id="KW-0012">Acyltransferase</keyword>
<dbReference type="InterPro" id="IPR011004">
    <property type="entry name" value="Trimer_LpxA-like_sf"/>
</dbReference>
<dbReference type="OrthoDB" id="9812571at2"/>
<dbReference type="FunFam" id="2.160.10.10:FF:000025">
    <property type="entry name" value="Hexapeptide-repeat containing-acetyltransferase"/>
    <property type="match status" value="1"/>
</dbReference>
<dbReference type="InterPro" id="IPR024688">
    <property type="entry name" value="Mac_dom"/>
</dbReference>
<dbReference type="InterPro" id="IPR051159">
    <property type="entry name" value="Hexapeptide_acetyltransf"/>
</dbReference>
<gene>
    <name evidence="8" type="ORF">DN752_22160</name>
</gene>
<evidence type="ECO:0000259" key="7">
    <source>
        <dbReference type="SMART" id="SM01266"/>
    </source>
</evidence>
<dbReference type="SUPFAM" id="SSF51161">
    <property type="entry name" value="Trimeric LpxA-like enzymes"/>
    <property type="match status" value="1"/>
</dbReference>
<evidence type="ECO:0000256" key="6">
    <source>
        <dbReference type="ARBA" id="ARBA00067695"/>
    </source>
</evidence>
<evidence type="ECO:0000256" key="4">
    <source>
        <dbReference type="ARBA" id="ARBA00023315"/>
    </source>
</evidence>
<dbReference type="InterPro" id="IPR001451">
    <property type="entry name" value="Hexapep"/>
</dbReference>
<dbReference type="PANTHER" id="PTHR23416:SF23">
    <property type="entry name" value="ACETYLTRANSFERASE C18B11.09C-RELATED"/>
    <property type="match status" value="1"/>
</dbReference>
<dbReference type="AlphaFoldDB" id="A0A2Z4IQQ0"/>
<dbReference type="Proteomes" id="UP000248688">
    <property type="component" value="Chromosome"/>
</dbReference>
<protein>
    <recommendedName>
        <fullName evidence="6">Nodulation protein L</fullName>
    </recommendedName>
</protein>
<keyword evidence="9" id="KW-1185">Reference proteome</keyword>
<evidence type="ECO:0000313" key="8">
    <source>
        <dbReference type="EMBL" id="AWW32633.1"/>
    </source>
</evidence>
<dbReference type="Gene3D" id="2.160.10.10">
    <property type="entry name" value="Hexapeptide repeat proteins"/>
    <property type="match status" value="1"/>
</dbReference>
<dbReference type="GO" id="GO:0005829">
    <property type="term" value="C:cytosol"/>
    <property type="evidence" value="ECO:0007669"/>
    <property type="project" value="TreeGrafter"/>
</dbReference>
<evidence type="ECO:0000313" key="9">
    <source>
        <dbReference type="Proteomes" id="UP000248688"/>
    </source>
</evidence>